<dbReference type="SUPFAM" id="SSF54518">
    <property type="entry name" value="Tubby C-terminal domain-like"/>
    <property type="match status" value="1"/>
</dbReference>
<proteinExistence type="inferred from homology"/>
<reference evidence="5" key="1">
    <citation type="journal article" date="2023" name="Commun. Biol.">
        <title>Genome analysis of Parmales, the sister group of diatoms, reveals the evolutionary specialization of diatoms from phago-mixotrophs to photoautotrophs.</title>
        <authorList>
            <person name="Ban H."/>
            <person name="Sato S."/>
            <person name="Yoshikawa S."/>
            <person name="Yamada K."/>
            <person name="Nakamura Y."/>
            <person name="Ichinomiya M."/>
            <person name="Sato N."/>
            <person name="Blanc-Mathieu R."/>
            <person name="Endo H."/>
            <person name="Kuwata A."/>
            <person name="Ogata H."/>
        </authorList>
    </citation>
    <scope>NUCLEOTIDE SEQUENCE [LARGE SCALE GENOMIC DNA]</scope>
</reference>
<feature type="compositionally biased region" description="Acidic residues" evidence="2">
    <location>
        <begin position="94"/>
        <end position="113"/>
    </location>
</feature>
<dbReference type="EMBL" id="BRYA01000204">
    <property type="protein sequence ID" value="GMI44039.1"/>
    <property type="molecule type" value="Genomic_DNA"/>
</dbReference>
<comment type="caution">
    <text evidence="4">The sequence shown here is derived from an EMBL/GenBank/DDBJ whole genome shotgun (WGS) entry which is preliminary data.</text>
</comment>
<feature type="compositionally biased region" description="Basic and acidic residues" evidence="2">
    <location>
        <begin position="72"/>
        <end position="87"/>
    </location>
</feature>
<dbReference type="Pfam" id="PF01167">
    <property type="entry name" value="Tub"/>
    <property type="match status" value="1"/>
</dbReference>
<organism evidence="4 5">
    <name type="scientific">Triparma columacea</name>
    <dbReference type="NCBI Taxonomy" id="722753"/>
    <lineage>
        <taxon>Eukaryota</taxon>
        <taxon>Sar</taxon>
        <taxon>Stramenopiles</taxon>
        <taxon>Ochrophyta</taxon>
        <taxon>Bolidophyceae</taxon>
        <taxon>Parmales</taxon>
        <taxon>Triparmaceae</taxon>
        <taxon>Triparma</taxon>
    </lineage>
</organism>
<keyword evidence="5" id="KW-1185">Reference proteome</keyword>
<dbReference type="Gene3D" id="3.20.90.10">
    <property type="entry name" value="Tubby Protein, Chain A"/>
    <property type="match status" value="1"/>
</dbReference>
<evidence type="ECO:0000256" key="2">
    <source>
        <dbReference type="SAM" id="MobiDB-lite"/>
    </source>
</evidence>
<accession>A0A9W7GDG9</accession>
<protein>
    <recommendedName>
        <fullName evidence="3">Tubby C-terminal domain-containing protein</fullName>
    </recommendedName>
</protein>
<evidence type="ECO:0000259" key="3">
    <source>
        <dbReference type="Pfam" id="PF01167"/>
    </source>
</evidence>
<feature type="compositionally biased region" description="Basic and acidic residues" evidence="2">
    <location>
        <begin position="1"/>
        <end position="10"/>
    </location>
</feature>
<dbReference type="PANTHER" id="PTHR16517">
    <property type="entry name" value="TUBBY-RELATED"/>
    <property type="match status" value="1"/>
</dbReference>
<evidence type="ECO:0000313" key="5">
    <source>
        <dbReference type="Proteomes" id="UP001165065"/>
    </source>
</evidence>
<gene>
    <name evidence="4" type="ORF">TrCOL_g2852</name>
</gene>
<comment type="similarity">
    <text evidence="1">Belongs to the TUB family.</text>
</comment>
<feature type="compositionally biased region" description="Basic and acidic residues" evidence="2">
    <location>
        <begin position="115"/>
        <end position="134"/>
    </location>
</feature>
<dbReference type="InterPro" id="IPR000007">
    <property type="entry name" value="Tubby_C"/>
</dbReference>
<dbReference type="PANTHER" id="PTHR16517:SF7">
    <property type="entry name" value="PROTEIN KING TUBBY"/>
    <property type="match status" value="1"/>
</dbReference>
<name>A0A9W7GDG9_9STRA</name>
<dbReference type="InterPro" id="IPR025659">
    <property type="entry name" value="Tubby-like_C"/>
</dbReference>
<feature type="domain" description="Tubby C-terminal" evidence="3">
    <location>
        <begin position="164"/>
        <end position="397"/>
    </location>
</feature>
<dbReference type="Proteomes" id="UP001165065">
    <property type="component" value="Unassembled WGS sequence"/>
</dbReference>
<dbReference type="AlphaFoldDB" id="A0A9W7GDG9"/>
<dbReference type="OrthoDB" id="8775810at2759"/>
<evidence type="ECO:0000256" key="1">
    <source>
        <dbReference type="ARBA" id="ARBA00007129"/>
    </source>
</evidence>
<feature type="region of interest" description="Disordered" evidence="2">
    <location>
        <begin position="1"/>
        <end position="135"/>
    </location>
</feature>
<dbReference type="PRINTS" id="PR01573">
    <property type="entry name" value="SUPERTUBBY"/>
</dbReference>
<evidence type="ECO:0000313" key="4">
    <source>
        <dbReference type="EMBL" id="GMI44039.1"/>
    </source>
</evidence>
<sequence length="398" mass="44823">MPSTKYRTESSPKYTGGTNTAYVNGALRDKTNSRRSGPTKIPKYNSTSTRKKEEVNTSLSSEDSWANDEEEKDNRKLNDSDISDDRNVSIFSEQDIEGEDEASYPDDNDEYLMEDFSRKSKVEKKPTVPKRRPETNLSTLERTINAAKFHKVSHLMMAPPENPGASQRDMIKCVIIRDKKSTFKSIYPRYTMYFQDGGDTIAMIGEKQGSNRTANYHIFDMSRGAPGAKLSKKSGNYMGKLRGGKSKTDYSLLSSSTMKEQVGAFVFDKISITKQLKEGQVPRKLHVLLPPLSSTSTAVPVNVNSDSDMITRHRTGLRTPGSVLTTKEPTFERGQYRLNFHGRVTTPSVKNFQVVHPDRPGEVLAQFGRVDDNKFHLDFRRPLNAFQAFGMALAQFNL</sequence>
<feature type="compositionally biased region" description="Polar residues" evidence="2">
    <location>
        <begin position="11"/>
        <end position="22"/>
    </location>
</feature>